<dbReference type="GO" id="GO:0019781">
    <property type="term" value="F:NEDD8 activating enzyme activity"/>
    <property type="evidence" value="ECO:0007669"/>
    <property type="project" value="UniProtKB-UniRule"/>
</dbReference>
<dbReference type="AlphaFoldDB" id="A0A8C7U4T8"/>
<dbReference type="GO" id="GO:0045116">
    <property type="term" value="P:protein neddylation"/>
    <property type="evidence" value="ECO:0007669"/>
    <property type="project" value="UniProtKB-UniRule"/>
</dbReference>
<sequence>DCSSHEMAVDGDSRDWDGRWNHVKKFLERPGPFTHPDFEPSIETCKILVIGAGGLGCELLKNLALSGFHHIHVVDMDTIGDINLNRQFLFRFGLIPYYCLWIRFHHRQVLDEWHAEKLF</sequence>
<dbReference type="GeneTree" id="ENSGT00550000074831"/>
<dbReference type="Proteomes" id="UP000694395">
    <property type="component" value="Chromosome 9"/>
</dbReference>
<evidence type="ECO:0000259" key="2">
    <source>
        <dbReference type="Pfam" id="PF00899"/>
    </source>
</evidence>
<keyword evidence="1" id="KW-0547">Nucleotide-binding</keyword>
<dbReference type="Pfam" id="PF00899">
    <property type="entry name" value="ThiF"/>
    <property type="match status" value="1"/>
</dbReference>
<dbReference type="EC" id="6.2.1.64" evidence="1"/>
<name>A0A8C7U4T8_ONCMY</name>
<reference evidence="3" key="1">
    <citation type="submission" date="2020-07" db="EMBL/GenBank/DDBJ databases">
        <title>A long reads based de novo assembly of the rainbow trout Arlee double haploid line genome.</title>
        <authorList>
            <person name="Gao G."/>
            <person name="Palti Y."/>
        </authorList>
    </citation>
    <scope>NUCLEOTIDE SEQUENCE [LARGE SCALE GENOMIC DNA]</scope>
</reference>
<dbReference type="SUPFAM" id="SSF69572">
    <property type="entry name" value="Activating enzymes of the ubiquitin-like proteins"/>
    <property type="match status" value="1"/>
</dbReference>
<dbReference type="UniPathway" id="UPA00885"/>
<dbReference type="GO" id="GO:0005634">
    <property type="term" value="C:nucleus"/>
    <property type="evidence" value="ECO:0007669"/>
    <property type="project" value="TreeGrafter"/>
</dbReference>
<organism evidence="3 4">
    <name type="scientific">Oncorhynchus mykiss</name>
    <name type="common">Rainbow trout</name>
    <name type="synonym">Salmo gairdneri</name>
    <dbReference type="NCBI Taxonomy" id="8022"/>
    <lineage>
        <taxon>Eukaryota</taxon>
        <taxon>Metazoa</taxon>
        <taxon>Chordata</taxon>
        <taxon>Craniata</taxon>
        <taxon>Vertebrata</taxon>
        <taxon>Euteleostomi</taxon>
        <taxon>Actinopterygii</taxon>
        <taxon>Neopterygii</taxon>
        <taxon>Teleostei</taxon>
        <taxon>Protacanthopterygii</taxon>
        <taxon>Salmoniformes</taxon>
        <taxon>Salmonidae</taxon>
        <taxon>Salmoninae</taxon>
        <taxon>Oncorhynchus</taxon>
    </lineage>
</organism>
<dbReference type="InterPro" id="IPR045886">
    <property type="entry name" value="ThiF/MoeB/HesA"/>
</dbReference>
<evidence type="ECO:0000256" key="1">
    <source>
        <dbReference type="RuleBase" id="RU368009"/>
    </source>
</evidence>
<evidence type="ECO:0000313" key="3">
    <source>
        <dbReference type="Ensembl" id="ENSOMYP00000093093.2"/>
    </source>
</evidence>
<dbReference type="GO" id="GO:0005524">
    <property type="term" value="F:ATP binding"/>
    <property type="evidence" value="ECO:0007669"/>
    <property type="project" value="UniProtKB-UniRule"/>
</dbReference>
<dbReference type="PANTHER" id="PTHR10953:SF6">
    <property type="entry name" value="NEDD8-ACTIVATING ENZYME E1 CATALYTIC SUBUNIT"/>
    <property type="match status" value="1"/>
</dbReference>
<comment type="pathway">
    <text evidence="1">Protein modification; protein neddylation.</text>
</comment>
<reference evidence="3" key="3">
    <citation type="submission" date="2025-09" db="UniProtKB">
        <authorList>
            <consortium name="Ensembl"/>
        </authorList>
    </citation>
    <scope>IDENTIFICATION</scope>
</reference>
<keyword evidence="1" id="KW-0067">ATP-binding</keyword>
<comment type="catalytic activity">
    <reaction evidence="1">
        <text>ATP + [NEDD8 protein] + [E1 NEDD8-activating enzyme]-L-cysteine = AMP + diphosphate + [E1 NEDD8-activating enzyme]-S-[NEDD8 protein]-yl-L-cysteine.</text>
        <dbReference type="EC" id="6.2.1.64"/>
    </reaction>
</comment>
<protein>
    <recommendedName>
        <fullName evidence="1">NEDD8-activating enzyme E1 catalytic subunit</fullName>
        <ecNumber evidence="1">6.2.1.64</ecNumber>
    </recommendedName>
</protein>
<dbReference type="PANTHER" id="PTHR10953">
    <property type="entry name" value="UBIQUITIN-ACTIVATING ENZYME E1"/>
    <property type="match status" value="1"/>
</dbReference>
<dbReference type="InterPro" id="IPR035985">
    <property type="entry name" value="Ubiquitin-activating_enz"/>
</dbReference>
<dbReference type="Ensembl" id="ENSOMYT00000101252.2">
    <property type="protein sequence ID" value="ENSOMYP00000093093.2"/>
    <property type="gene ID" value="ENSOMYG00000042639.2"/>
</dbReference>
<keyword evidence="4" id="KW-1185">Reference proteome</keyword>
<dbReference type="GO" id="GO:0005737">
    <property type="term" value="C:cytoplasm"/>
    <property type="evidence" value="ECO:0007669"/>
    <property type="project" value="TreeGrafter"/>
</dbReference>
<accession>A0A8C7U4T8</accession>
<keyword evidence="1" id="KW-0833">Ubl conjugation pathway</keyword>
<evidence type="ECO:0000313" key="4">
    <source>
        <dbReference type="Proteomes" id="UP000694395"/>
    </source>
</evidence>
<feature type="domain" description="THIF-type NAD/FAD binding fold" evidence="2">
    <location>
        <begin position="39"/>
        <end position="92"/>
    </location>
</feature>
<dbReference type="InterPro" id="IPR000594">
    <property type="entry name" value="ThiF_NAD_FAD-bd"/>
</dbReference>
<reference evidence="3" key="2">
    <citation type="submission" date="2025-08" db="UniProtKB">
        <authorList>
            <consortium name="Ensembl"/>
        </authorList>
    </citation>
    <scope>IDENTIFICATION</scope>
</reference>
<dbReference type="Gene3D" id="3.40.50.720">
    <property type="entry name" value="NAD(P)-binding Rossmann-like Domain"/>
    <property type="match status" value="1"/>
</dbReference>
<comment type="function">
    <text evidence="1">Catalytic subunit of the dimeric E1 enzyme, which activates NEDD8.</text>
</comment>
<keyword evidence="1" id="KW-0436">Ligase</keyword>
<proteinExistence type="inferred from homology"/>
<comment type="similarity">
    <text evidence="1">Belongs to the ubiquitin-activating E1 family. UBA3 subfamily.</text>
</comment>